<name>A0AAV7N151_PLEWA</name>
<dbReference type="SUPFAM" id="SSF50630">
    <property type="entry name" value="Acid proteases"/>
    <property type="match status" value="1"/>
</dbReference>
<reference evidence="1" key="1">
    <citation type="journal article" date="2022" name="bioRxiv">
        <title>Sequencing and chromosome-scale assembly of the giantPleurodeles waltlgenome.</title>
        <authorList>
            <person name="Brown T."/>
            <person name="Elewa A."/>
            <person name="Iarovenko S."/>
            <person name="Subramanian E."/>
            <person name="Araus A.J."/>
            <person name="Petzold A."/>
            <person name="Susuki M."/>
            <person name="Suzuki K.-i.T."/>
            <person name="Hayashi T."/>
            <person name="Toyoda A."/>
            <person name="Oliveira C."/>
            <person name="Osipova E."/>
            <person name="Leigh N.D."/>
            <person name="Simon A."/>
            <person name="Yun M.H."/>
        </authorList>
    </citation>
    <scope>NUCLEOTIDE SEQUENCE</scope>
    <source>
        <strain evidence="1">20211129_DDA</strain>
        <tissue evidence="1">Liver</tissue>
    </source>
</reference>
<comment type="caution">
    <text evidence="1">The sequence shown here is derived from an EMBL/GenBank/DDBJ whole genome shotgun (WGS) entry which is preliminary data.</text>
</comment>
<organism evidence="1 2">
    <name type="scientific">Pleurodeles waltl</name>
    <name type="common">Iberian ribbed newt</name>
    <dbReference type="NCBI Taxonomy" id="8319"/>
    <lineage>
        <taxon>Eukaryota</taxon>
        <taxon>Metazoa</taxon>
        <taxon>Chordata</taxon>
        <taxon>Craniata</taxon>
        <taxon>Vertebrata</taxon>
        <taxon>Euteleostomi</taxon>
        <taxon>Amphibia</taxon>
        <taxon>Batrachia</taxon>
        <taxon>Caudata</taxon>
        <taxon>Salamandroidea</taxon>
        <taxon>Salamandridae</taxon>
        <taxon>Pleurodelinae</taxon>
        <taxon>Pleurodeles</taxon>
    </lineage>
</organism>
<dbReference type="InterPro" id="IPR021109">
    <property type="entry name" value="Peptidase_aspartic_dom_sf"/>
</dbReference>
<sequence>MMADSGSFFTLINLEKYKKLQNVQLKQSNVMPVAYGGNPIDVVEEIGATLDSKGNQTQTTVYVARTGVNLLGWMDQKKLEIVLDPNSEEQVMVHQDVINLISANLLKRKAVLYFARAIQMSGSCIPIVGTTERQRRKKQERGVWRSVDPESRAAHCLPLPALIMVCWSVSGRGLMYYQAAAAELMEP</sequence>
<evidence type="ECO:0000313" key="1">
    <source>
        <dbReference type="EMBL" id="KAJ1109662.1"/>
    </source>
</evidence>
<accession>A0AAV7N151</accession>
<proteinExistence type="predicted"/>
<dbReference type="Proteomes" id="UP001066276">
    <property type="component" value="Chromosome 9"/>
</dbReference>
<dbReference type="AlphaFoldDB" id="A0AAV7N151"/>
<keyword evidence="2" id="KW-1185">Reference proteome</keyword>
<protein>
    <submittedName>
        <fullName evidence="1">Uncharacterized protein</fullName>
    </submittedName>
</protein>
<evidence type="ECO:0000313" key="2">
    <source>
        <dbReference type="Proteomes" id="UP001066276"/>
    </source>
</evidence>
<gene>
    <name evidence="1" type="ORF">NDU88_007022</name>
</gene>
<dbReference type="EMBL" id="JANPWB010000013">
    <property type="protein sequence ID" value="KAJ1109662.1"/>
    <property type="molecule type" value="Genomic_DNA"/>
</dbReference>